<evidence type="ECO:0000313" key="1">
    <source>
        <dbReference type="EMBL" id="CAF1105441.1"/>
    </source>
</evidence>
<dbReference type="Proteomes" id="UP000663879">
    <property type="component" value="Unassembled WGS sequence"/>
</dbReference>
<proteinExistence type="predicted"/>
<comment type="caution">
    <text evidence="1">The sequence shown here is derived from an EMBL/GenBank/DDBJ whole genome shotgun (WGS) entry which is preliminary data.</text>
</comment>
<organism evidence="1 2">
    <name type="scientific">Brachionus calyciflorus</name>
    <dbReference type="NCBI Taxonomy" id="104777"/>
    <lineage>
        <taxon>Eukaryota</taxon>
        <taxon>Metazoa</taxon>
        <taxon>Spiralia</taxon>
        <taxon>Gnathifera</taxon>
        <taxon>Rotifera</taxon>
        <taxon>Eurotatoria</taxon>
        <taxon>Monogononta</taxon>
        <taxon>Pseudotrocha</taxon>
        <taxon>Ploima</taxon>
        <taxon>Brachionidae</taxon>
        <taxon>Brachionus</taxon>
    </lineage>
</organism>
<name>A0A814PGW8_9BILA</name>
<keyword evidence="2" id="KW-1185">Reference proteome</keyword>
<dbReference type="EMBL" id="CAJNOC010007811">
    <property type="protein sequence ID" value="CAF1105441.1"/>
    <property type="molecule type" value="Genomic_DNA"/>
</dbReference>
<protein>
    <submittedName>
        <fullName evidence="1">Uncharacterized protein</fullName>
    </submittedName>
</protein>
<gene>
    <name evidence="1" type="ORF">OXX778_LOCUS21361</name>
</gene>
<sequence>TGKLAIDIKGGNHGFLEKSISSLSQAIVQLNSNVMKINEDNESIRKLLIGFENGPLNSPGIKRKVETMKESSLEANEEIEEILINNKPLTNHLRSEIKKKFGEDLGQTLGHYEQKYPKQMEQIKKELVKLVPPNSTFKEALKKAADSLKNDKMNKTC</sequence>
<dbReference type="AlphaFoldDB" id="A0A814PGW8"/>
<dbReference type="OrthoDB" id="10166438at2759"/>
<accession>A0A814PGW8</accession>
<reference evidence="1" key="1">
    <citation type="submission" date="2021-02" db="EMBL/GenBank/DDBJ databases">
        <authorList>
            <person name="Nowell W R."/>
        </authorList>
    </citation>
    <scope>NUCLEOTIDE SEQUENCE</scope>
    <source>
        <strain evidence="1">Ploen Becks lab</strain>
    </source>
</reference>
<feature type="non-terminal residue" evidence="1">
    <location>
        <position position="1"/>
    </location>
</feature>
<evidence type="ECO:0000313" key="2">
    <source>
        <dbReference type="Proteomes" id="UP000663879"/>
    </source>
</evidence>